<keyword evidence="2" id="KW-1133">Transmembrane helix</keyword>
<dbReference type="Proteomes" id="UP000309215">
    <property type="component" value="Unassembled WGS sequence"/>
</dbReference>
<dbReference type="EMBL" id="SSMQ01000055">
    <property type="protein sequence ID" value="TKC99603.1"/>
    <property type="molecule type" value="Genomic_DNA"/>
</dbReference>
<evidence type="ECO:0000256" key="2">
    <source>
        <dbReference type="SAM" id="Phobius"/>
    </source>
</evidence>
<dbReference type="OrthoDB" id="9844477at2"/>
<sequence length="232" mass="23367">MDNKDIGNTTSTRPPEFDRQERERSMQVVTAGSLVEALGGVAAVVLSVLGLAGIARQTMIAVAIIAIGAALLFAGGALASRYSQFASRVSGQRVDEMEFGGGVGVEFLTGAAGVVMGVLILLGIAPLTLSAVSVVAFGGGLLLSTGATSAVNQLGEAFPYDRRVRMAREAVQGAAGVQALVGIGAAILGILALLGIQPYTLLLVALLGLGGGVLISASAVSGRMLVGMRGFR</sequence>
<reference evidence="3 4" key="1">
    <citation type="submission" date="2019-04" db="EMBL/GenBank/DDBJ databases">
        <authorList>
            <person name="Li Y."/>
            <person name="Wang J."/>
        </authorList>
    </citation>
    <scope>NUCLEOTIDE SEQUENCE [LARGE SCALE GENOMIC DNA]</scope>
    <source>
        <strain evidence="3 4">DSM 14668</strain>
    </source>
</reference>
<keyword evidence="2" id="KW-0812">Transmembrane</keyword>
<keyword evidence="4" id="KW-1185">Reference proteome</keyword>
<feature type="transmembrane region" description="Helical" evidence="2">
    <location>
        <begin position="202"/>
        <end position="226"/>
    </location>
</feature>
<accession>A0A4U1IYF2</accession>
<gene>
    <name evidence="3" type="ORF">E8A74_37525</name>
</gene>
<dbReference type="AlphaFoldDB" id="A0A4U1IYF2"/>
<feature type="transmembrane region" description="Helical" evidence="2">
    <location>
        <begin position="99"/>
        <end position="125"/>
    </location>
</feature>
<feature type="region of interest" description="Disordered" evidence="1">
    <location>
        <begin position="1"/>
        <end position="22"/>
    </location>
</feature>
<comment type="caution">
    <text evidence="3">The sequence shown here is derived from an EMBL/GenBank/DDBJ whole genome shotgun (WGS) entry which is preliminary data.</text>
</comment>
<organism evidence="3 4">
    <name type="scientific">Polyangium fumosum</name>
    <dbReference type="NCBI Taxonomy" id="889272"/>
    <lineage>
        <taxon>Bacteria</taxon>
        <taxon>Pseudomonadati</taxon>
        <taxon>Myxococcota</taxon>
        <taxon>Polyangia</taxon>
        <taxon>Polyangiales</taxon>
        <taxon>Polyangiaceae</taxon>
        <taxon>Polyangium</taxon>
    </lineage>
</organism>
<proteinExistence type="predicted"/>
<feature type="transmembrane region" description="Helical" evidence="2">
    <location>
        <begin position="60"/>
        <end position="79"/>
    </location>
</feature>
<name>A0A4U1IYF2_9BACT</name>
<keyword evidence="2" id="KW-0472">Membrane</keyword>
<dbReference type="RefSeq" id="WP_136933911.1">
    <property type="nucleotide sequence ID" value="NZ_SSMQ01000055.1"/>
</dbReference>
<feature type="transmembrane region" description="Helical" evidence="2">
    <location>
        <begin position="131"/>
        <end position="152"/>
    </location>
</feature>
<evidence type="ECO:0000313" key="3">
    <source>
        <dbReference type="EMBL" id="TKC99603.1"/>
    </source>
</evidence>
<feature type="compositionally biased region" description="Polar residues" evidence="1">
    <location>
        <begin position="1"/>
        <end position="13"/>
    </location>
</feature>
<evidence type="ECO:0000313" key="4">
    <source>
        <dbReference type="Proteomes" id="UP000309215"/>
    </source>
</evidence>
<feature type="transmembrane region" description="Helical" evidence="2">
    <location>
        <begin position="28"/>
        <end position="54"/>
    </location>
</feature>
<protein>
    <submittedName>
        <fullName evidence="3">Uncharacterized protein</fullName>
    </submittedName>
</protein>
<evidence type="ECO:0000256" key="1">
    <source>
        <dbReference type="SAM" id="MobiDB-lite"/>
    </source>
</evidence>
<feature type="transmembrane region" description="Helical" evidence="2">
    <location>
        <begin position="173"/>
        <end position="196"/>
    </location>
</feature>